<organism evidence="3 4">
    <name type="scientific">Gigaspora margarita</name>
    <dbReference type="NCBI Taxonomy" id="4874"/>
    <lineage>
        <taxon>Eukaryota</taxon>
        <taxon>Fungi</taxon>
        <taxon>Fungi incertae sedis</taxon>
        <taxon>Mucoromycota</taxon>
        <taxon>Glomeromycotina</taxon>
        <taxon>Glomeromycetes</taxon>
        <taxon>Diversisporales</taxon>
        <taxon>Gigasporaceae</taxon>
        <taxon>Gigaspora</taxon>
    </lineage>
</organism>
<dbReference type="Gene3D" id="3.60.10.10">
    <property type="entry name" value="Endonuclease/exonuclease/phosphatase"/>
    <property type="match status" value="1"/>
</dbReference>
<feature type="region of interest" description="Disordered" evidence="1">
    <location>
        <begin position="136"/>
        <end position="157"/>
    </location>
</feature>
<feature type="non-terminal residue" evidence="3">
    <location>
        <position position="1"/>
    </location>
</feature>
<evidence type="ECO:0000256" key="1">
    <source>
        <dbReference type="SAM" id="MobiDB-lite"/>
    </source>
</evidence>
<feature type="transmembrane region" description="Helical" evidence="2">
    <location>
        <begin position="182"/>
        <end position="205"/>
    </location>
</feature>
<accession>A0ABN7V4Y5</accession>
<evidence type="ECO:0000313" key="4">
    <source>
        <dbReference type="Proteomes" id="UP000789901"/>
    </source>
</evidence>
<keyword evidence="2" id="KW-0472">Membrane</keyword>
<evidence type="ECO:0000313" key="3">
    <source>
        <dbReference type="EMBL" id="CAG8731613.1"/>
    </source>
</evidence>
<reference evidence="3 4" key="1">
    <citation type="submission" date="2021-06" db="EMBL/GenBank/DDBJ databases">
        <authorList>
            <person name="Kallberg Y."/>
            <person name="Tangrot J."/>
            <person name="Rosling A."/>
        </authorList>
    </citation>
    <scope>NUCLEOTIDE SEQUENCE [LARGE SCALE GENOMIC DNA]</scope>
    <source>
        <strain evidence="3 4">120-4 pot B 10/14</strain>
    </source>
</reference>
<feature type="compositionally biased region" description="Basic and acidic residues" evidence="1">
    <location>
        <begin position="145"/>
        <end position="157"/>
    </location>
</feature>
<gene>
    <name evidence="3" type="ORF">GMARGA_LOCUS14452</name>
</gene>
<evidence type="ECO:0000256" key="2">
    <source>
        <dbReference type="SAM" id="Phobius"/>
    </source>
</evidence>
<dbReference type="EMBL" id="CAJVQB010009581">
    <property type="protein sequence ID" value="CAG8731613.1"/>
    <property type="molecule type" value="Genomic_DNA"/>
</dbReference>
<dbReference type="InterPro" id="IPR036691">
    <property type="entry name" value="Endo/exonu/phosph_ase_sf"/>
</dbReference>
<keyword evidence="4" id="KW-1185">Reference proteome</keyword>
<keyword evidence="2" id="KW-1133">Transmembrane helix</keyword>
<keyword evidence="2" id="KW-0812">Transmembrane</keyword>
<sequence>QKCLVLERDKIVAEYLGIAHPETVWLIRRLSEKNMNREATSSINKREVEIISNKKEKSKKTYNEKIDCLDLVKNIQETSDKKKHKEELLLTECRVSDYVAGLAKYNNLTESIIKNVKQATALDKIEIDQNKEAKGISTNQCSSKESNKEDINRAETGKHKGSGIGVLVHKDLKRHIEKIERINSYILAVYFYLKGVKLLILMVYIPPSCADMIKNRRASERIPNSSDRNFNHIVNLALNKQLTAKIFKRLKLHTWLKLQNYTDTFRYLNRKSTKFMWSNKNAATRIDQIWISSNLKDKVTKVEIEEMETVKEVTTTWFLCN</sequence>
<dbReference type="Proteomes" id="UP000789901">
    <property type="component" value="Unassembled WGS sequence"/>
</dbReference>
<comment type="caution">
    <text evidence="3">The sequence shown here is derived from an EMBL/GenBank/DDBJ whole genome shotgun (WGS) entry which is preliminary data.</text>
</comment>
<protein>
    <submittedName>
        <fullName evidence="3">20710_t:CDS:1</fullName>
    </submittedName>
</protein>
<proteinExistence type="predicted"/>
<name>A0ABN7V4Y5_GIGMA</name>
<dbReference type="SUPFAM" id="SSF56219">
    <property type="entry name" value="DNase I-like"/>
    <property type="match status" value="1"/>
</dbReference>